<dbReference type="PANTHER" id="PTHR22576">
    <property type="entry name" value="MUCOSA ASSOCIATED LYMPHOID TISSUE LYMPHOMA TRANSLOCATION PROTEIN 1/PARACASPASE"/>
    <property type="match status" value="1"/>
</dbReference>
<dbReference type="Gene3D" id="3.40.50.1460">
    <property type="match status" value="1"/>
</dbReference>
<proteinExistence type="predicted"/>
<sequence length="324" mass="35532">MRIALIVGINHYEHGGSLYGCVDDAHAVQAVLARHGDGSVNFDCKMFTGTGPTDRVERSLLKDRVEELFKAKADIALFYFAGHGHIEATGGYLLATDSRRGDEGLSLSEVLALANKSPARNKIVILDSCHSGIAGTPPVAGELASLSEGLTILTASAADQYATEENGRGVFTTLLVDALHGGAANLTGDITPGSIYAHVDQSLGAWEQRPIFKTNVRQFVSLRKVNPPISLDDLRRITEFFPRRGFEYKLDPTFEPELKGRDPGMPPPDQENTRKFALLQRYNRLNLVTPVDAPHMWHAAMQSKSCKLTVLGEHYRLLAEKQRL</sequence>
<dbReference type="Proteomes" id="UP000494161">
    <property type="component" value="Unassembled WGS sequence"/>
</dbReference>
<feature type="domain" description="Peptidase C14 caspase" evidence="1">
    <location>
        <begin position="1"/>
        <end position="214"/>
    </location>
</feature>
<evidence type="ECO:0000259" key="1">
    <source>
        <dbReference type="Pfam" id="PF00656"/>
    </source>
</evidence>
<dbReference type="InterPro" id="IPR029030">
    <property type="entry name" value="Caspase-like_dom_sf"/>
</dbReference>
<gene>
    <name evidence="2" type="ORF">LMG7053_00378</name>
</gene>
<dbReference type="InterPro" id="IPR052039">
    <property type="entry name" value="Caspase-related_regulators"/>
</dbReference>
<name>A0ABM8LN66_9BURK</name>
<dbReference type="Pfam" id="PF00656">
    <property type="entry name" value="Peptidase_C14"/>
    <property type="match status" value="1"/>
</dbReference>
<accession>A0ABM8LN66</accession>
<dbReference type="EMBL" id="CADILJ010000002">
    <property type="protein sequence ID" value="CAB3939480.1"/>
    <property type="molecule type" value="Genomic_DNA"/>
</dbReference>
<keyword evidence="3" id="KW-1185">Reference proteome</keyword>
<protein>
    <recommendedName>
        <fullName evidence="1">Peptidase C14 caspase domain-containing protein</fullName>
    </recommendedName>
</protein>
<evidence type="ECO:0000313" key="2">
    <source>
        <dbReference type="EMBL" id="CAB3939480.1"/>
    </source>
</evidence>
<dbReference type="InterPro" id="IPR011600">
    <property type="entry name" value="Pept_C14_caspase"/>
</dbReference>
<dbReference type="PANTHER" id="PTHR22576:SF37">
    <property type="entry name" value="MUCOSA-ASSOCIATED LYMPHOID TISSUE LYMPHOMA TRANSLOCATION PROTEIN 1"/>
    <property type="match status" value="1"/>
</dbReference>
<dbReference type="SUPFAM" id="SSF52129">
    <property type="entry name" value="Caspase-like"/>
    <property type="match status" value="1"/>
</dbReference>
<comment type="caution">
    <text evidence="2">The sequence shown here is derived from an EMBL/GenBank/DDBJ whole genome shotgun (WGS) entry which is preliminary data.</text>
</comment>
<organism evidence="2 3">
    <name type="scientific">Achromobacter ruhlandii</name>
    <dbReference type="NCBI Taxonomy" id="72557"/>
    <lineage>
        <taxon>Bacteria</taxon>
        <taxon>Pseudomonadati</taxon>
        <taxon>Pseudomonadota</taxon>
        <taxon>Betaproteobacteria</taxon>
        <taxon>Burkholderiales</taxon>
        <taxon>Alcaligenaceae</taxon>
        <taxon>Achromobacter</taxon>
    </lineage>
</organism>
<dbReference type="RefSeq" id="WP_175223976.1">
    <property type="nucleotide sequence ID" value="NZ_CADILJ010000002.1"/>
</dbReference>
<evidence type="ECO:0000313" key="3">
    <source>
        <dbReference type="Proteomes" id="UP000494161"/>
    </source>
</evidence>
<reference evidence="2 3" key="1">
    <citation type="submission" date="2020-04" db="EMBL/GenBank/DDBJ databases">
        <authorList>
            <person name="De Canck E."/>
        </authorList>
    </citation>
    <scope>NUCLEOTIDE SEQUENCE [LARGE SCALE GENOMIC DNA]</scope>
    <source>
        <strain evidence="2 3">LMG 7053</strain>
    </source>
</reference>